<reference evidence="1 2" key="1">
    <citation type="submission" date="2023-12" db="EMBL/GenBank/DDBJ databases">
        <title>Baltic Sea Cyanobacteria.</title>
        <authorList>
            <person name="Delbaje E."/>
            <person name="Fewer D.P."/>
            <person name="Shishido T.K."/>
        </authorList>
    </citation>
    <scope>NUCLEOTIDE SEQUENCE [LARGE SCALE GENOMIC DNA]</scope>
    <source>
        <strain evidence="1 2">UHCC-0300</strain>
    </source>
</reference>
<gene>
    <name evidence="1" type="ORF">VB620_18500</name>
</gene>
<evidence type="ECO:0000313" key="1">
    <source>
        <dbReference type="EMBL" id="MEA5583323.1"/>
    </source>
</evidence>
<dbReference type="Pfam" id="PF11316">
    <property type="entry name" value="Rhamno_transf"/>
    <property type="match status" value="1"/>
</dbReference>
<dbReference type="InterPro" id="IPR021466">
    <property type="entry name" value="Put_rhamnosyl_transferase"/>
</dbReference>
<accession>A0ABU5UJ62</accession>
<dbReference type="EMBL" id="JAYGHG010000040">
    <property type="protein sequence ID" value="MEA5583323.1"/>
    <property type="molecule type" value="Genomic_DNA"/>
</dbReference>
<dbReference type="Proteomes" id="UP001302120">
    <property type="component" value="Unassembled WGS sequence"/>
</dbReference>
<protein>
    <submittedName>
        <fullName evidence="1">Glycosyltransferase</fullName>
    </submittedName>
</protein>
<dbReference type="RefSeq" id="WP_323197623.1">
    <property type="nucleotide sequence ID" value="NZ_JAYGHG010000040.1"/>
</dbReference>
<proteinExistence type="predicted"/>
<comment type="caution">
    <text evidence="1">The sequence shown here is derived from an EMBL/GenBank/DDBJ whole genome shotgun (WGS) entry which is preliminary data.</text>
</comment>
<keyword evidence="2" id="KW-1185">Reference proteome</keyword>
<sequence length="276" mass="32905">MSKFKHFLVTRFNVKPVNDKLQVVDKIYTDEWIEKRLNLFREYCLPSILNQDCNNFHWLIYLDRDTKDKYKDEFNTLLKSCPFPYEIRYVHGAVLFLEDVKKFVLNKVECQETHIVTTRLDSDDAFHRQAISRLQKYIDYNSSILRDNKTALNLLNGYQLRVNPYYELVWKKIPSNPFVSLISKIDMGTVDIVYNYFHNDLGDIKVIDIDDGFYWLQTIHTNNMTSDVMGWPTINLQRIKEFGFDTNHINISQKTFLLGFYNRVKVSITSKIFKYN</sequence>
<evidence type="ECO:0000313" key="2">
    <source>
        <dbReference type="Proteomes" id="UP001302120"/>
    </source>
</evidence>
<name>A0ABU5UJ62_9CYAN</name>
<organism evidence="1 2">
    <name type="scientific">Nodularia harveyana UHCC-0300</name>
    <dbReference type="NCBI Taxonomy" id="2974287"/>
    <lineage>
        <taxon>Bacteria</taxon>
        <taxon>Bacillati</taxon>
        <taxon>Cyanobacteriota</taxon>
        <taxon>Cyanophyceae</taxon>
        <taxon>Nostocales</taxon>
        <taxon>Nodulariaceae</taxon>
        <taxon>Nodularia</taxon>
    </lineage>
</organism>